<protein>
    <recommendedName>
        <fullName evidence="4">F-box domain-containing protein</fullName>
    </recommendedName>
</protein>
<sequence>MNSSFESLSIELLFELFDYLSPFDLFRIFINLNNRLNAIVYSYPLRLDFRSICRSKFDFICRHLQPKQVISLILCDEYVPDRVKLFLNHFPHFKEQFLQLQSITLIEAETITFIDLPASVSSLSIRIYDVDDYYYENYISKILSQQAKVLTHLKIDSKDLYDLIDIHFPALTYLIISGGYYYDGNYIDVSVPLENIDVHSLIQQWQCFLTHLYLVIDNKIQYSTFNLDRFSHCLTHLTLHFYQGKKELIFHFQSNILGIQISFLCLERCLIKLSQLIKFTCQATGSWDLIDGKRWEQLLLKTQIIRFNFKFTFNLILEISSILEPFRSLFWLEQRHWYVGCYQDETEKGTIIYSIPRFQTRTLKYPSAKFPHMTTAPSIIEQNLFYSSRINYFSFDMNKLITPVDYRFHQVKSLTLSGSSLLSLNILSSIVDLQQVQYLDVSNINRLLPNELENLIAHTPRVIHLSMKFDPLFIIPSQIRYLLLDGLGRSISLDRLSYTISSVERLEISMASKQMIIDVIDRFNGLENLDIYFDDGDLDDDCMTICKGVSIDWLIKHTHRLKSYDFTCRYSREFYPSIYLSFGDRRKENNNQD</sequence>
<dbReference type="SUPFAM" id="SSF52047">
    <property type="entry name" value="RNI-like"/>
    <property type="match status" value="1"/>
</dbReference>
<dbReference type="EMBL" id="CAJOBD010005444">
    <property type="protein sequence ID" value="CAF4031367.1"/>
    <property type="molecule type" value="Genomic_DNA"/>
</dbReference>
<evidence type="ECO:0000313" key="2">
    <source>
        <dbReference type="EMBL" id="CAF4031367.1"/>
    </source>
</evidence>
<dbReference type="Proteomes" id="UP000663836">
    <property type="component" value="Unassembled WGS sequence"/>
</dbReference>
<dbReference type="Proteomes" id="UP000663864">
    <property type="component" value="Unassembled WGS sequence"/>
</dbReference>
<evidence type="ECO:0000313" key="3">
    <source>
        <dbReference type="Proteomes" id="UP000663836"/>
    </source>
</evidence>
<dbReference type="AlphaFoldDB" id="A0A819QV44"/>
<name>A0A819QV44_9BILA</name>
<comment type="caution">
    <text evidence="2">The sequence shown here is derived from an EMBL/GenBank/DDBJ whole genome shotgun (WGS) entry which is preliminary data.</text>
</comment>
<organism evidence="2 3">
    <name type="scientific">Rotaria sordida</name>
    <dbReference type="NCBI Taxonomy" id="392033"/>
    <lineage>
        <taxon>Eukaryota</taxon>
        <taxon>Metazoa</taxon>
        <taxon>Spiralia</taxon>
        <taxon>Gnathifera</taxon>
        <taxon>Rotifera</taxon>
        <taxon>Eurotatoria</taxon>
        <taxon>Bdelloidea</taxon>
        <taxon>Philodinida</taxon>
        <taxon>Philodinidae</taxon>
        <taxon>Rotaria</taxon>
    </lineage>
</organism>
<proteinExistence type="predicted"/>
<reference evidence="2" key="1">
    <citation type="submission" date="2021-02" db="EMBL/GenBank/DDBJ databases">
        <authorList>
            <person name="Nowell W R."/>
        </authorList>
    </citation>
    <scope>NUCLEOTIDE SEQUENCE</scope>
</reference>
<gene>
    <name evidence="2" type="ORF">JBS370_LOCUS27977</name>
    <name evidence="1" type="ORF">ZHD862_LOCUS29954</name>
</gene>
<accession>A0A819QV44</accession>
<evidence type="ECO:0000313" key="1">
    <source>
        <dbReference type="EMBL" id="CAF1339235.1"/>
    </source>
</evidence>
<evidence type="ECO:0008006" key="4">
    <source>
        <dbReference type="Google" id="ProtNLM"/>
    </source>
</evidence>
<dbReference type="EMBL" id="CAJNOT010002726">
    <property type="protein sequence ID" value="CAF1339235.1"/>
    <property type="molecule type" value="Genomic_DNA"/>
</dbReference>